<reference evidence="2 3" key="1">
    <citation type="submission" date="2018-06" db="EMBL/GenBank/DDBJ databases">
        <authorList>
            <consortium name="Pathogen Informatics"/>
            <person name="Doyle S."/>
        </authorList>
    </citation>
    <scope>NUCLEOTIDE SEQUENCE [LARGE SCALE GENOMIC DNA]</scope>
    <source>
        <strain evidence="2 3">NCTC11179</strain>
    </source>
</reference>
<evidence type="ECO:0000313" key="2">
    <source>
        <dbReference type="EMBL" id="STZ26618.1"/>
    </source>
</evidence>
<dbReference type="CDD" id="cd01293">
    <property type="entry name" value="Bact_CD"/>
    <property type="match status" value="1"/>
</dbReference>
<dbReference type="SUPFAM" id="SSF51338">
    <property type="entry name" value="Composite domain of metallo-dependent hydrolases"/>
    <property type="match status" value="1"/>
</dbReference>
<dbReference type="PANTHER" id="PTHR32027:SF9">
    <property type="entry name" value="BLL3847 PROTEIN"/>
    <property type="match status" value="1"/>
</dbReference>
<dbReference type="InterPro" id="IPR011059">
    <property type="entry name" value="Metal-dep_hydrolase_composite"/>
</dbReference>
<dbReference type="Gene3D" id="3.20.20.140">
    <property type="entry name" value="Metal-dependent hydrolases"/>
    <property type="match status" value="1"/>
</dbReference>
<dbReference type="RefSeq" id="WP_115089733.1">
    <property type="nucleotide sequence ID" value="NZ_CP068107.1"/>
</dbReference>
<dbReference type="GO" id="GO:0018764">
    <property type="term" value="F:N-isopropylammelide isopropylaminohydrolase activity"/>
    <property type="evidence" value="ECO:0007669"/>
    <property type="project" value="UniProtKB-EC"/>
</dbReference>
<dbReference type="GO" id="GO:0016814">
    <property type="term" value="F:hydrolase activity, acting on carbon-nitrogen (but not peptide) bonds, in cyclic amidines"/>
    <property type="evidence" value="ECO:0007669"/>
    <property type="project" value="TreeGrafter"/>
</dbReference>
<evidence type="ECO:0000313" key="3">
    <source>
        <dbReference type="Proteomes" id="UP000255024"/>
    </source>
</evidence>
<protein>
    <submittedName>
        <fullName evidence="2">N-isopropylammelide isopropyl amidohydrolase</fullName>
        <ecNumber evidence="2">3.5.4.42</ecNumber>
    </submittedName>
</protein>
<dbReference type="AlphaFoldDB" id="A0A378RIU8"/>
<organism evidence="2 3">
    <name type="scientific">Myroides odoratus</name>
    <name type="common">Flavobacterium odoratum</name>
    <dbReference type="NCBI Taxonomy" id="256"/>
    <lineage>
        <taxon>Bacteria</taxon>
        <taxon>Pseudomonadati</taxon>
        <taxon>Bacteroidota</taxon>
        <taxon>Flavobacteriia</taxon>
        <taxon>Flavobacteriales</taxon>
        <taxon>Flavobacteriaceae</taxon>
        <taxon>Myroides</taxon>
    </lineage>
</organism>
<feature type="domain" description="Amidohydrolase 3" evidence="1">
    <location>
        <begin position="156"/>
        <end position="443"/>
    </location>
</feature>
<keyword evidence="3" id="KW-1185">Reference proteome</keyword>
<dbReference type="EMBL" id="UGQL01000001">
    <property type="protein sequence ID" value="STZ26618.1"/>
    <property type="molecule type" value="Genomic_DNA"/>
</dbReference>
<keyword evidence="2" id="KW-0378">Hydrolase</keyword>
<dbReference type="Gene3D" id="2.30.40.10">
    <property type="entry name" value="Urease, subunit C, domain 1"/>
    <property type="match status" value="1"/>
</dbReference>
<dbReference type="NCBIfam" id="NF005312">
    <property type="entry name" value="PRK06846.1"/>
    <property type="match status" value="1"/>
</dbReference>
<dbReference type="InterPro" id="IPR032466">
    <property type="entry name" value="Metal_Hydrolase"/>
</dbReference>
<accession>A0A378RIU8</accession>
<dbReference type="EC" id="3.5.4.42" evidence="2"/>
<dbReference type="InterPro" id="IPR013108">
    <property type="entry name" value="Amidohydro_3"/>
</dbReference>
<evidence type="ECO:0000259" key="1">
    <source>
        <dbReference type="Pfam" id="PF07969"/>
    </source>
</evidence>
<dbReference type="InterPro" id="IPR052349">
    <property type="entry name" value="Metallo-hydrolase_Enzymes"/>
</dbReference>
<dbReference type="Proteomes" id="UP000255024">
    <property type="component" value="Unassembled WGS sequence"/>
</dbReference>
<sequence length="445" mass="48922">MNRKEFLHLTTAGAGGLFLAGTAWAEEKDKQVKPLTAANPTFVLINARLEEGFIYNDHGQVKATQTGLYDLHIQEGKIASIEATQGKAYTLPVFDAAGKLVLPGLRDMHIHIDKTFYGEPWHAEPLRGKTVKDMIDLERRILPEVLIHSTEKAEKAIELMNSKGTYFARCQTNIEPTSGLKSLENLQKALANKKEDIQAEIVAFPQHGILYSDSEGLLREAAQMGVDYIGGLDPTSVDGDMKKSLDVMFQIALDHNIGVDIHLHEGRATGLPAIEYMIATVKENKALQGKTFISHGFALGQLDAKETEAISIQLAEAGIGVISTVPIGKLNMPIPTFYKHHVPLMTGTDSIIDHWSPFGSCDMLEKAKLTAELYGWRDELSLSRALRIATKDQLLPLNEEGKQVWPLVGDEASFILVEASCSAEAVARTPQRAAVFTRGKLVYQI</sequence>
<gene>
    <name evidence="2" type="primary">atzC</name>
    <name evidence="2" type="ORF">NCTC11179_00139</name>
</gene>
<dbReference type="PANTHER" id="PTHR32027">
    <property type="entry name" value="CYTOSINE DEAMINASE"/>
    <property type="match status" value="1"/>
</dbReference>
<proteinExistence type="predicted"/>
<dbReference type="SUPFAM" id="SSF51556">
    <property type="entry name" value="Metallo-dependent hydrolases"/>
    <property type="match status" value="1"/>
</dbReference>
<dbReference type="Pfam" id="PF07969">
    <property type="entry name" value="Amidohydro_3"/>
    <property type="match status" value="1"/>
</dbReference>
<name>A0A378RIU8_MYROD</name>